<name>A0A8T0KDQ2_PHAAN</name>
<organism evidence="1 2">
    <name type="scientific">Phaseolus angularis</name>
    <name type="common">Azuki bean</name>
    <name type="synonym">Vigna angularis</name>
    <dbReference type="NCBI Taxonomy" id="3914"/>
    <lineage>
        <taxon>Eukaryota</taxon>
        <taxon>Viridiplantae</taxon>
        <taxon>Streptophyta</taxon>
        <taxon>Embryophyta</taxon>
        <taxon>Tracheophyta</taxon>
        <taxon>Spermatophyta</taxon>
        <taxon>Magnoliopsida</taxon>
        <taxon>eudicotyledons</taxon>
        <taxon>Gunneridae</taxon>
        <taxon>Pentapetalae</taxon>
        <taxon>rosids</taxon>
        <taxon>fabids</taxon>
        <taxon>Fabales</taxon>
        <taxon>Fabaceae</taxon>
        <taxon>Papilionoideae</taxon>
        <taxon>50 kb inversion clade</taxon>
        <taxon>NPAAA clade</taxon>
        <taxon>indigoferoid/millettioid clade</taxon>
        <taxon>Phaseoleae</taxon>
        <taxon>Vigna</taxon>
    </lineage>
</organism>
<reference evidence="1 2" key="1">
    <citation type="submission" date="2020-05" db="EMBL/GenBank/DDBJ databases">
        <title>Vigna angularis (adzuki bean) Var. LongXiaoDou No. 4 denovo assembly.</title>
        <authorList>
            <person name="Xiang H."/>
        </authorList>
    </citation>
    <scope>NUCLEOTIDE SEQUENCE [LARGE SCALE GENOMIC DNA]</scope>
    <source>
        <tissue evidence="1">Leaf</tissue>
    </source>
</reference>
<gene>
    <name evidence="1" type="ORF">HKW66_Vig0137770</name>
</gene>
<protein>
    <submittedName>
        <fullName evidence="1">Uncharacterized protein</fullName>
    </submittedName>
</protein>
<comment type="caution">
    <text evidence="1">The sequence shown here is derived from an EMBL/GenBank/DDBJ whole genome shotgun (WGS) entry which is preliminary data.</text>
</comment>
<evidence type="ECO:0000313" key="1">
    <source>
        <dbReference type="EMBL" id="KAG2397987.1"/>
    </source>
</evidence>
<proteinExistence type="predicted"/>
<dbReference type="EMBL" id="JABFOF010000005">
    <property type="protein sequence ID" value="KAG2397987.1"/>
    <property type="molecule type" value="Genomic_DNA"/>
</dbReference>
<dbReference type="AlphaFoldDB" id="A0A8T0KDQ2"/>
<sequence>MKEHSWLLLSDPIVSLFEPPTSPPLVTGKSVRSGNGLRFSRITVPFSVFVTNRMLRLDSLVPICFFLCVLLYNRYYVRVFSFGDYLIRVCAGVRAQVATLEEAGSEATQKVEAPVVVVIGASRGIV</sequence>
<dbReference type="Proteomes" id="UP000743370">
    <property type="component" value="Unassembled WGS sequence"/>
</dbReference>
<accession>A0A8T0KDQ2</accession>
<evidence type="ECO:0000313" key="2">
    <source>
        <dbReference type="Proteomes" id="UP000743370"/>
    </source>
</evidence>